<organism evidence="1 2">
    <name type="scientific">Corynebacterium lizhenjunii</name>
    <dbReference type="NCBI Taxonomy" id="2709394"/>
    <lineage>
        <taxon>Bacteria</taxon>
        <taxon>Bacillati</taxon>
        <taxon>Actinomycetota</taxon>
        <taxon>Actinomycetes</taxon>
        <taxon>Mycobacteriales</taxon>
        <taxon>Corynebacteriaceae</taxon>
        <taxon>Corynebacterium</taxon>
    </lineage>
</organism>
<dbReference type="Proteomes" id="UP000594681">
    <property type="component" value="Chromosome"/>
</dbReference>
<evidence type="ECO:0000313" key="2">
    <source>
        <dbReference type="Proteomes" id="UP000594681"/>
    </source>
</evidence>
<keyword evidence="2" id="KW-1185">Reference proteome</keyword>
<protein>
    <submittedName>
        <fullName evidence="1">Uncharacterized protein</fullName>
    </submittedName>
</protein>
<name>A0A7T0KEN7_9CORY</name>
<sequence length="57" mass="6326">MSSIFGGVLLCLLMMMALASALVLSRMYCLRAREMVSGANPRLMMAISKFQSMEYEA</sequence>
<gene>
    <name evidence="1" type="ORF">G7Y31_06850</name>
</gene>
<proteinExistence type="predicted"/>
<dbReference type="RefSeq" id="WP_165006446.1">
    <property type="nucleotide sequence ID" value="NZ_CP064954.1"/>
</dbReference>
<dbReference type="EMBL" id="CP064954">
    <property type="protein sequence ID" value="QPK78303.1"/>
    <property type="molecule type" value="Genomic_DNA"/>
</dbReference>
<dbReference type="AlphaFoldDB" id="A0A7T0KEN7"/>
<reference evidence="1 2" key="1">
    <citation type="submission" date="2020-11" db="EMBL/GenBank/DDBJ databases">
        <title>Corynebacterium sp. ZJ-599.</title>
        <authorList>
            <person name="Zhou J."/>
        </authorList>
    </citation>
    <scope>NUCLEOTIDE SEQUENCE [LARGE SCALE GENOMIC DNA]</scope>
    <source>
        <strain evidence="1 2">ZJ-599</strain>
    </source>
</reference>
<dbReference type="KEGG" id="cliz:G7Y31_06850"/>
<accession>A0A7T0KEN7</accession>
<evidence type="ECO:0000313" key="1">
    <source>
        <dbReference type="EMBL" id="QPK78303.1"/>
    </source>
</evidence>